<feature type="compositionally biased region" description="Polar residues" evidence="1">
    <location>
        <begin position="97"/>
        <end position="116"/>
    </location>
</feature>
<dbReference type="Gene3D" id="3.40.1000.30">
    <property type="match status" value="1"/>
</dbReference>
<dbReference type="PANTHER" id="PTHR15537">
    <property type="entry name" value="F-BOX ONLY PROTEIN 7"/>
    <property type="match status" value="1"/>
</dbReference>
<evidence type="ECO:0000256" key="1">
    <source>
        <dbReference type="SAM" id="MobiDB-lite"/>
    </source>
</evidence>
<dbReference type="PANTHER" id="PTHR15537:SF2">
    <property type="entry name" value="F-BOX ONLY PROTEIN 7"/>
    <property type="match status" value="1"/>
</dbReference>
<dbReference type="InterPro" id="IPR036047">
    <property type="entry name" value="F-box-like_dom_sf"/>
</dbReference>
<dbReference type="InterPro" id="IPR047118">
    <property type="entry name" value="Fbxo7"/>
</dbReference>
<dbReference type="GO" id="GO:1903599">
    <property type="term" value="P:positive regulation of autophagy of mitochondrion"/>
    <property type="evidence" value="ECO:0007669"/>
    <property type="project" value="TreeGrafter"/>
</dbReference>
<evidence type="ECO:0000313" key="3">
    <source>
        <dbReference type="EMBL" id="DBA30385.1"/>
    </source>
</evidence>
<dbReference type="PROSITE" id="PS50181">
    <property type="entry name" value="FBOX"/>
    <property type="match status" value="1"/>
</dbReference>
<dbReference type="Proteomes" id="UP001181693">
    <property type="component" value="Unassembled WGS sequence"/>
</dbReference>
<dbReference type="CDD" id="cd22087">
    <property type="entry name" value="F-box_FBXO7"/>
    <property type="match status" value="1"/>
</dbReference>
<dbReference type="SUPFAM" id="SSF81383">
    <property type="entry name" value="F-box domain"/>
    <property type="match status" value="1"/>
</dbReference>
<dbReference type="InterPro" id="IPR001810">
    <property type="entry name" value="F-box_dom"/>
</dbReference>
<evidence type="ECO:0000313" key="4">
    <source>
        <dbReference type="Proteomes" id="UP001181693"/>
    </source>
</evidence>
<dbReference type="Gene3D" id="1.20.1280.50">
    <property type="match status" value="1"/>
</dbReference>
<gene>
    <name evidence="3" type="ORF">GDO54_006376</name>
</gene>
<dbReference type="Pfam" id="PF11566">
    <property type="entry name" value="PI31_Prot_N"/>
    <property type="match status" value="1"/>
</dbReference>
<feature type="region of interest" description="Disordered" evidence="1">
    <location>
        <begin position="94"/>
        <end position="143"/>
    </location>
</feature>
<name>A0AAV3AR83_PYXAD</name>
<feature type="region of interest" description="Disordered" evidence="1">
    <location>
        <begin position="465"/>
        <end position="498"/>
    </location>
</feature>
<reference evidence="3" key="1">
    <citation type="thesis" date="2020" institute="ProQuest LLC" country="789 East Eisenhower Parkway, Ann Arbor, MI, USA">
        <title>Comparative Genomics and Chromosome Evolution.</title>
        <authorList>
            <person name="Mudd A.B."/>
        </authorList>
    </citation>
    <scope>NUCLEOTIDE SEQUENCE</scope>
    <source>
        <strain evidence="3">1538</strain>
        <tissue evidence="3">Blood</tissue>
    </source>
</reference>
<evidence type="ECO:0000259" key="2">
    <source>
        <dbReference type="PROSITE" id="PS50181"/>
    </source>
</evidence>
<protein>
    <recommendedName>
        <fullName evidence="2">F-box domain-containing protein</fullName>
    </recommendedName>
</protein>
<dbReference type="AlphaFoldDB" id="A0AAV3AR83"/>
<accession>A0AAV3AR83</accession>
<dbReference type="Pfam" id="PF12937">
    <property type="entry name" value="F-box-like"/>
    <property type="match status" value="1"/>
</dbReference>
<dbReference type="InterPro" id="IPR021625">
    <property type="entry name" value="PI31_Prot_N"/>
</dbReference>
<keyword evidence="4" id="KW-1185">Reference proteome</keyword>
<comment type="caution">
    <text evidence="3">The sequence shown here is derived from an EMBL/GenBank/DDBJ whole genome shotgun (WGS) entry which is preliminary data.</text>
</comment>
<proteinExistence type="predicted"/>
<organism evidence="3 4">
    <name type="scientific">Pyxicephalus adspersus</name>
    <name type="common">African bullfrog</name>
    <dbReference type="NCBI Taxonomy" id="30357"/>
    <lineage>
        <taxon>Eukaryota</taxon>
        <taxon>Metazoa</taxon>
        <taxon>Chordata</taxon>
        <taxon>Craniata</taxon>
        <taxon>Vertebrata</taxon>
        <taxon>Euteleostomi</taxon>
        <taxon>Amphibia</taxon>
        <taxon>Batrachia</taxon>
        <taxon>Anura</taxon>
        <taxon>Neobatrachia</taxon>
        <taxon>Ranoidea</taxon>
        <taxon>Pyxicephalidae</taxon>
        <taxon>Pyxicephalinae</taxon>
        <taxon>Pyxicephalus</taxon>
    </lineage>
</organism>
<sequence>MRLRVRIGRQTGRLELEEDKPTLGDLRRKLSESFLPSLGYSSSTAFTITLNGMDALTEDQDPLESCGIISGDLIVLLVPDSQLVAAAPSPAAGSALHQCQPSVSNTEGVQPSTSPSDQRDDGKPVTQSLPEPQAGSCHGAVSTEEDTLKKETVCCLEEPMLISESVNERIPHSLESLYLSAGCTDPNDALIVVIHALMIESGYNAKGVEGKSGSMPEGWQNRDGLYKLLYTHPLCGDSFTHLACVPMSKLLVINGAININQGLKCVKTLQLPTNSFINFPGSENNVGSVYRDLKRLSRFFKDQLVYPLLAATRQALELPDAFGLLVLPLEIKLRIFRLLDVQSLLSLSTSCKDLHTETKDPTLWKFLYIRDFGHRTPGNPHTHWKELYMKMHKARIFQSNQHFIYPSLPPPPCLPNPFIPNPFPPNIPYPPGIIGGEYDERPLLPIARDPLLILRPGRRPVMDPFQPARPHINPNLPGRGGFPPRRPNSRGPFMPTFF</sequence>
<dbReference type="GO" id="GO:0019901">
    <property type="term" value="F:protein kinase binding"/>
    <property type="evidence" value="ECO:0007669"/>
    <property type="project" value="InterPro"/>
</dbReference>
<dbReference type="EMBL" id="DYDO01000002">
    <property type="protein sequence ID" value="DBA30385.1"/>
    <property type="molecule type" value="Genomic_DNA"/>
</dbReference>
<feature type="domain" description="F-box" evidence="2">
    <location>
        <begin position="321"/>
        <end position="367"/>
    </location>
</feature>